<dbReference type="Pfam" id="PF00440">
    <property type="entry name" value="TetR_N"/>
    <property type="match status" value="1"/>
</dbReference>
<evidence type="ECO:0000256" key="2">
    <source>
        <dbReference type="PROSITE-ProRule" id="PRU00335"/>
    </source>
</evidence>
<dbReference type="AlphaFoldDB" id="A0A6I6JQK0"/>
<evidence type="ECO:0000259" key="3">
    <source>
        <dbReference type="PROSITE" id="PS50977"/>
    </source>
</evidence>
<dbReference type="InterPro" id="IPR001647">
    <property type="entry name" value="HTH_TetR"/>
</dbReference>
<protein>
    <submittedName>
        <fullName evidence="4">TetR family transcriptional regulator</fullName>
    </submittedName>
</protein>
<organism evidence="4 5">
    <name type="scientific">Maribellus comscasis</name>
    <dbReference type="NCBI Taxonomy" id="2681766"/>
    <lineage>
        <taxon>Bacteria</taxon>
        <taxon>Pseudomonadati</taxon>
        <taxon>Bacteroidota</taxon>
        <taxon>Bacteroidia</taxon>
        <taxon>Marinilabiliales</taxon>
        <taxon>Prolixibacteraceae</taxon>
        <taxon>Maribellus</taxon>
    </lineage>
</organism>
<dbReference type="Proteomes" id="UP000428260">
    <property type="component" value="Chromosome"/>
</dbReference>
<dbReference type="InterPro" id="IPR009057">
    <property type="entry name" value="Homeodomain-like_sf"/>
</dbReference>
<accession>A0A6I6JQK0</accession>
<dbReference type="PANTHER" id="PTHR43479">
    <property type="entry name" value="ACREF/ENVCD OPERON REPRESSOR-RELATED"/>
    <property type="match status" value="1"/>
</dbReference>
<dbReference type="Gene3D" id="1.10.357.10">
    <property type="entry name" value="Tetracycline Repressor, domain 2"/>
    <property type="match status" value="1"/>
</dbReference>
<feature type="DNA-binding region" description="H-T-H motif" evidence="2">
    <location>
        <begin position="41"/>
        <end position="60"/>
    </location>
</feature>
<evidence type="ECO:0000313" key="4">
    <source>
        <dbReference type="EMBL" id="QGY42263.1"/>
    </source>
</evidence>
<dbReference type="GO" id="GO:0003677">
    <property type="term" value="F:DNA binding"/>
    <property type="evidence" value="ECO:0007669"/>
    <property type="project" value="UniProtKB-UniRule"/>
</dbReference>
<dbReference type="KEGG" id="mcos:GM418_00900"/>
<evidence type="ECO:0000256" key="1">
    <source>
        <dbReference type="ARBA" id="ARBA00023125"/>
    </source>
</evidence>
<keyword evidence="1 2" id="KW-0238">DNA-binding</keyword>
<evidence type="ECO:0000313" key="5">
    <source>
        <dbReference type="Proteomes" id="UP000428260"/>
    </source>
</evidence>
<dbReference type="EMBL" id="CP046401">
    <property type="protein sequence ID" value="QGY42263.1"/>
    <property type="molecule type" value="Genomic_DNA"/>
</dbReference>
<proteinExistence type="predicted"/>
<sequence>MNEHSFINKNKMARITDKNRIERLKQSTMKLVVERGFGGASASLIAKDANVASGYFYMHYKGKYEMVNALLHDVYQEVVQKFEELTSLDSTFTSIVENMIRHFFTMANTDPNKLKFLYVLMNDYSFVIDKKLHDDIFKILNILVYDGHSSGQLDKEISQSDLYLIVVINTIQYINQHYKNSNKRVVFRKEDEDHLIYLTNKILKEPGK</sequence>
<gene>
    <name evidence="4" type="ORF">GM418_00900</name>
</gene>
<dbReference type="InterPro" id="IPR050624">
    <property type="entry name" value="HTH-type_Tx_Regulator"/>
</dbReference>
<reference evidence="4 5" key="1">
    <citation type="submission" date="2019-11" db="EMBL/GenBank/DDBJ databases">
        <authorList>
            <person name="Zheng R.K."/>
            <person name="Sun C.M."/>
        </authorList>
    </citation>
    <scope>NUCLEOTIDE SEQUENCE [LARGE SCALE GENOMIC DNA]</scope>
    <source>
        <strain evidence="4 5">WC007</strain>
    </source>
</reference>
<dbReference type="PANTHER" id="PTHR43479:SF11">
    <property type="entry name" value="ACREF_ENVCD OPERON REPRESSOR-RELATED"/>
    <property type="match status" value="1"/>
</dbReference>
<dbReference type="PROSITE" id="PS50977">
    <property type="entry name" value="HTH_TETR_2"/>
    <property type="match status" value="1"/>
</dbReference>
<dbReference type="SUPFAM" id="SSF46689">
    <property type="entry name" value="Homeodomain-like"/>
    <property type="match status" value="1"/>
</dbReference>
<feature type="domain" description="HTH tetR-type" evidence="3">
    <location>
        <begin position="18"/>
        <end position="78"/>
    </location>
</feature>
<keyword evidence="5" id="KW-1185">Reference proteome</keyword>
<name>A0A6I6JQK0_9BACT</name>